<evidence type="ECO:0000313" key="7">
    <source>
        <dbReference type="EMBL" id="SKA97100.1"/>
    </source>
</evidence>
<keyword evidence="4" id="KW-0106">Calcium</keyword>
<dbReference type="AlphaFoldDB" id="A0A1T4Y5V6"/>
<organism evidence="7 8">
    <name type="scientific">Prosthecobacter debontii</name>
    <dbReference type="NCBI Taxonomy" id="48467"/>
    <lineage>
        <taxon>Bacteria</taxon>
        <taxon>Pseudomonadati</taxon>
        <taxon>Verrucomicrobiota</taxon>
        <taxon>Verrucomicrobiia</taxon>
        <taxon>Verrucomicrobiales</taxon>
        <taxon>Verrucomicrobiaceae</taxon>
        <taxon>Prosthecobacter</taxon>
    </lineage>
</organism>
<sequence length="453" mass="49873">MAVMRCFCLFLLAALTGVLSAATPPNIVFIMADDLGWADVAFHGGNAPTPNLDQLAKEGLELTQHYVAPVCSPTRAGLMTGRCWSRFGVTTPNSGRALPWETVTLPKALKTLGYDTCLTGKWHLGSKPDWGPSKFGFDHSYGSLGGGVGPYNHRYKQGEFTHTWHRNGELIEEQGHATDLITQEALKWLGQRDSNPFFLYVPFTAVHLPLKEPEEWLKRVPAGITDAVARHYAACILHQDWAVGRIIEALEKSGHRQNTLVIFTSDNGGSTAENNDRKYPADDYVSGSIPGNNTPLRGQKGDLYEGGIRVPTIVSWPGTLKAGRFDTPMQITDWMPTFCALAGYQSEADLKWDGTDFWPALSGQKAANERLLYWAGPGFRASAIRQGDWKLVVTRRKGQPDGVAELFNLARDPEEKQDLATQQPDQVSALKARLKEVAKADRDSVVNEPAAKE</sequence>
<feature type="chain" id="PRO_5013318565" evidence="5">
    <location>
        <begin position="22"/>
        <end position="453"/>
    </location>
</feature>
<dbReference type="Gene3D" id="3.30.1120.10">
    <property type="match status" value="1"/>
</dbReference>
<reference evidence="8" key="1">
    <citation type="submission" date="2017-02" db="EMBL/GenBank/DDBJ databases">
        <authorList>
            <person name="Varghese N."/>
            <person name="Submissions S."/>
        </authorList>
    </citation>
    <scope>NUCLEOTIDE SEQUENCE [LARGE SCALE GENOMIC DNA]</scope>
    <source>
        <strain evidence="8">ATCC 700200</strain>
    </source>
</reference>
<dbReference type="GO" id="GO:0046872">
    <property type="term" value="F:metal ion binding"/>
    <property type="evidence" value="ECO:0007669"/>
    <property type="project" value="UniProtKB-KW"/>
</dbReference>
<evidence type="ECO:0000256" key="3">
    <source>
        <dbReference type="ARBA" id="ARBA00022801"/>
    </source>
</evidence>
<dbReference type="InterPro" id="IPR017850">
    <property type="entry name" value="Alkaline_phosphatase_core_sf"/>
</dbReference>
<dbReference type="Pfam" id="PF00884">
    <property type="entry name" value="Sulfatase"/>
    <property type="match status" value="1"/>
</dbReference>
<comment type="similarity">
    <text evidence="1">Belongs to the sulfatase family.</text>
</comment>
<evidence type="ECO:0000259" key="6">
    <source>
        <dbReference type="Pfam" id="PF00884"/>
    </source>
</evidence>
<name>A0A1T4Y5V6_9BACT</name>
<dbReference type="GO" id="GO:0004065">
    <property type="term" value="F:arylsulfatase activity"/>
    <property type="evidence" value="ECO:0007669"/>
    <property type="project" value="TreeGrafter"/>
</dbReference>
<proteinExistence type="inferred from homology"/>
<dbReference type="OrthoDB" id="5901192at2"/>
<feature type="domain" description="Sulfatase N-terminal" evidence="6">
    <location>
        <begin position="25"/>
        <end position="344"/>
    </location>
</feature>
<dbReference type="PANTHER" id="PTHR42693:SF53">
    <property type="entry name" value="ENDO-4-O-SULFATASE"/>
    <property type="match status" value="1"/>
</dbReference>
<dbReference type="PROSITE" id="PS00523">
    <property type="entry name" value="SULFATASE_1"/>
    <property type="match status" value="1"/>
</dbReference>
<keyword evidence="2" id="KW-0479">Metal-binding</keyword>
<dbReference type="EMBL" id="FUYE01000007">
    <property type="protein sequence ID" value="SKA97100.1"/>
    <property type="molecule type" value="Genomic_DNA"/>
</dbReference>
<evidence type="ECO:0000313" key="8">
    <source>
        <dbReference type="Proteomes" id="UP000190774"/>
    </source>
</evidence>
<protein>
    <submittedName>
        <fullName evidence="7">Arylsulfatase A</fullName>
    </submittedName>
</protein>
<keyword evidence="8" id="KW-1185">Reference proteome</keyword>
<dbReference type="PANTHER" id="PTHR42693">
    <property type="entry name" value="ARYLSULFATASE FAMILY MEMBER"/>
    <property type="match status" value="1"/>
</dbReference>
<feature type="signal peptide" evidence="5">
    <location>
        <begin position="1"/>
        <end position="21"/>
    </location>
</feature>
<dbReference type="SUPFAM" id="SSF53649">
    <property type="entry name" value="Alkaline phosphatase-like"/>
    <property type="match status" value="1"/>
</dbReference>
<evidence type="ECO:0000256" key="5">
    <source>
        <dbReference type="SAM" id="SignalP"/>
    </source>
</evidence>
<dbReference type="InterPro" id="IPR024607">
    <property type="entry name" value="Sulfatase_CS"/>
</dbReference>
<evidence type="ECO:0000256" key="1">
    <source>
        <dbReference type="ARBA" id="ARBA00008779"/>
    </source>
</evidence>
<keyword evidence="3" id="KW-0378">Hydrolase</keyword>
<dbReference type="InterPro" id="IPR050738">
    <property type="entry name" value="Sulfatase"/>
</dbReference>
<evidence type="ECO:0000256" key="2">
    <source>
        <dbReference type="ARBA" id="ARBA00022723"/>
    </source>
</evidence>
<dbReference type="Gene3D" id="3.40.720.10">
    <property type="entry name" value="Alkaline Phosphatase, subunit A"/>
    <property type="match status" value="1"/>
</dbReference>
<gene>
    <name evidence="7" type="ORF">SAMN02745166_02545</name>
</gene>
<keyword evidence="5" id="KW-0732">Signal</keyword>
<evidence type="ECO:0000256" key="4">
    <source>
        <dbReference type="ARBA" id="ARBA00022837"/>
    </source>
</evidence>
<dbReference type="InterPro" id="IPR000917">
    <property type="entry name" value="Sulfatase_N"/>
</dbReference>
<dbReference type="Proteomes" id="UP000190774">
    <property type="component" value="Unassembled WGS sequence"/>
</dbReference>
<accession>A0A1T4Y5V6</accession>